<protein>
    <recommendedName>
        <fullName evidence="5">ABC transporter substrate-binding protein</fullName>
    </recommendedName>
</protein>
<evidence type="ECO:0000256" key="2">
    <source>
        <dbReference type="SAM" id="SignalP"/>
    </source>
</evidence>
<dbReference type="PANTHER" id="PTHR30006:SF2">
    <property type="entry name" value="ABC TRANSPORTER SUBSTRATE-BINDING PROTEIN"/>
    <property type="match status" value="1"/>
</dbReference>
<proteinExistence type="predicted"/>
<dbReference type="PANTHER" id="PTHR30006">
    <property type="entry name" value="THIAMINE-BINDING PERIPLASMIC PROTEIN-RELATED"/>
    <property type="match status" value="1"/>
</dbReference>
<evidence type="ECO:0000313" key="4">
    <source>
        <dbReference type="Proteomes" id="UP001479436"/>
    </source>
</evidence>
<dbReference type="SUPFAM" id="SSF53850">
    <property type="entry name" value="Periplasmic binding protein-like II"/>
    <property type="match status" value="1"/>
</dbReference>
<reference evidence="3 4" key="1">
    <citation type="submission" date="2023-04" db="EMBL/GenBank/DDBJ databases">
        <title>Genome of Basidiobolus ranarum AG-B5.</title>
        <authorList>
            <person name="Stajich J.E."/>
            <person name="Carter-House D."/>
            <person name="Gryganskyi A."/>
        </authorList>
    </citation>
    <scope>NUCLEOTIDE SEQUENCE [LARGE SCALE GENOMIC DNA]</scope>
    <source>
        <strain evidence="3 4">AG-B5</strain>
    </source>
</reference>
<evidence type="ECO:0008006" key="5">
    <source>
        <dbReference type="Google" id="ProtNLM"/>
    </source>
</evidence>
<feature type="signal peptide" evidence="2">
    <location>
        <begin position="1"/>
        <end position="23"/>
    </location>
</feature>
<keyword evidence="1 2" id="KW-0732">Signal</keyword>
<name>A0ABR2WDP4_9FUNG</name>
<dbReference type="Gene3D" id="3.40.190.10">
    <property type="entry name" value="Periplasmic binding protein-like II"/>
    <property type="match status" value="2"/>
</dbReference>
<gene>
    <name evidence="3" type="ORF">K7432_017192</name>
</gene>
<evidence type="ECO:0000256" key="1">
    <source>
        <dbReference type="ARBA" id="ARBA00022729"/>
    </source>
</evidence>
<comment type="caution">
    <text evidence="3">The sequence shown here is derived from an EMBL/GenBank/DDBJ whole genome shotgun (WGS) entry which is preliminary data.</text>
</comment>
<evidence type="ECO:0000313" key="3">
    <source>
        <dbReference type="EMBL" id="KAK9759621.1"/>
    </source>
</evidence>
<keyword evidence="4" id="KW-1185">Reference proteome</keyword>
<accession>A0ABR2WDP4</accession>
<sequence length="378" mass="42314">MVHFSFALFATTAAILPFALVNALPSSTARYSSSYVPSYVKREEAALQRLYKSALKEGGLVTVFAGGDLPNGGAGLAKAFESKFPGTKLNITVDLSKYHDELIDKQLAMGGDALEPDVTHLQTVHDFPRWKAEGALMRYKPIGFKHTYNPYKDPEGYYWATNVYYFTNLVSTTIPKAQRPIEAADYLKPEFKDGKIIYAYPHDDDAVLYQFMRLIQQNGQDWFKAYLAQKPLAVRGTNTPVYYINNGTSTVSFTTSASLNPTPGEKAATLVPKTTFFQSWAQTGAIFKKAKHPATAKLYVSWLTSYDVQKNLMSDTWSPRTDIRPPAGLKPIWKIKNTDPLGFRDYMMNRTKVEEDKAFMEKLIGPVVGASPLDLEYS</sequence>
<organism evidence="3 4">
    <name type="scientific">Basidiobolus ranarum</name>
    <dbReference type="NCBI Taxonomy" id="34480"/>
    <lineage>
        <taxon>Eukaryota</taxon>
        <taxon>Fungi</taxon>
        <taxon>Fungi incertae sedis</taxon>
        <taxon>Zoopagomycota</taxon>
        <taxon>Entomophthoromycotina</taxon>
        <taxon>Basidiobolomycetes</taxon>
        <taxon>Basidiobolales</taxon>
        <taxon>Basidiobolaceae</taxon>
        <taxon>Basidiobolus</taxon>
    </lineage>
</organism>
<feature type="chain" id="PRO_5045398483" description="ABC transporter substrate-binding protein" evidence="2">
    <location>
        <begin position="24"/>
        <end position="378"/>
    </location>
</feature>
<dbReference type="EMBL" id="JASJQH010003451">
    <property type="protein sequence ID" value="KAK9759621.1"/>
    <property type="molecule type" value="Genomic_DNA"/>
</dbReference>
<dbReference type="Proteomes" id="UP001479436">
    <property type="component" value="Unassembled WGS sequence"/>
</dbReference>